<dbReference type="AlphaFoldDB" id="A0A3P7IQ14"/>
<protein>
    <submittedName>
        <fullName evidence="1">Uncharacterized protein</fullName>
    </submittedName>
</protein>
<reference evidence="1 2" key="1">
    <citation type="submission" date="2018-11" db="EMBL/GenBank/DDBJ databases">
        <authorList>
            <consortium name="Pathogen Informatics"/>
        </authorList>
    </citation>
    <scope>NUCLEOTIDE SEQUENCE [LARGE SCALE GENOMIC DNA]</scope>
</reference>
<dbReference type="OrthoDB" id="5857046at2759"/>
<evidence type="ECO:0000313" key="2">
    <source>
        <dbReference type="Proteomes" id="UP000270094"/>
    </source>
</evidence>
<sequence length="41" mass="4687">MGVRNLRAELDDVTIFEGEVDCAFADHDSEPMGEVSKRRKY</sequence>
<keyword evidence="2" id="KW-1185">Reference proteome</keyword>
<organism evidence="1 2">
    <name type="scientific">Strongylus vulgaris</name>
    <name type="common">Blood worm</name>
    <dbReference type="NCBI Taxonomy" id="40348"/>
    <lineage>
        <taxon>Eukaryota</taxon>
        <taxon>Metazoa</taxon>
        <taxon>Ecdysozoa</taxon>
        <taxon>Nematoda</taxon>
        <taxon>Chromadorea</taxon>
        <taxon>Rhabditida</taxon>
        <taxon>Rhabditina</taxon>
        <taxon>Rhabditomorpha</taxon>
        <taxon>Strongyloidea</taxon>
        <taxon>Strongylidae</taxon>
        <taxon>Strongylus</taxon>
    </lineage>
</organism>
<dbReference type="EMBL" id="UYYB01023985">
    <property type="protein sequence ID" value="VDM72156.1"/>
    <property type="molecule type" value="Genomic_DNA"/>
</dbReference>
<proteinExistence type="predicted"/>
<dbReference type="Proteomes" id="UP000270094">
    <property type="component" value="Unassembled WGS sequence"/>
</dbReference>
<gene>
    <name evidence="1" type="ORF">SVUK_LOCUS7154</name>
</gene>
<accession>A0A3P7IQ14</accession>
<evidence type="ECO:0000313" key="1">
    <source>
        <dbReference type="EMBL" id="VDM72156.1"/>
    </source>
</evidence>
<name>A0A3P7IQ14_STRVU</name>